<sequence length="207" mass="23754">MLWSWFKQVLAREKEETYNNKYDFVAIDFETANNDKSSICSCGIVVVKDGEIQQKKHFLIRPKVLKFNKRNTEIHGLSIKDVEDKPTFDKLWPEIKEFIDQELVVAHNASFDLTALKAVLDSYHLDYPNIDYLCTVHLAKKTVKEVPNHKLNTLAKHFDIPLNHHDALSDAAACAHLVNKICGESNLREVISQNDIKLRKISAKLAQ</sequence>
<evidence type="ECO:0000259" key="3">
    <source>
        <dbReference type="SMART" id="SM00479"/>
    </source>
</evidence>
<dbReference type="GO" id="GO:0003676">
    <property type="term" value="F:nucleic acid binding"/>
    <property type="evidence" value="ECO:0007669"/>
    <property type="project" value="InterPro"/>
</dbReference>
<gene>
    <name evidence="4" type="ORF">UABAM_05617</name>
</gene>
<accession>A0A5S9F731</accession>
<dbReference type="GO" id="GO:0006259">
    <property type="term" value="P:DNA metabolic process"/>
    <property type="evidence" value="ECO:0007669"/>
    <property type="project" value="UniProtKB-ARBA"/>
</dbReference>
<evidence type="ECO:0000256" key="2">
    <source>
        <dbReference type="ARBA" id="ARBA00026073"/>
    </source>
</evidence>
<evidence type="ECO:0000313" key="5">
    <source>
        <dbReference type="Proteomes" id="UP000326354"/>
    </source>
</evidence>
<dbReference type="Pfam" id="PF00929">
    <property type="entry name" value="RNase_T"/>
    <property type="match status" value="1"/>
</dbReference>
<dbReference type="PANTHER" id="PTHR30231:SF42">
    <property type="entry name" value="EXONUCLEASE"/>
    <property type="match status" value="1"/>
</dbReference>
<dbReference type="InterPro" id="IPR036397">
    <property type="entry name" value="RNaseH_sf"/>
</dbReference>
<feature type="domain" description="Exonuclease" evidence="3">
    <location>
        <begin position="23"/>
        <end position="187"/>
    </location>
</feature>
<comment type="subunit">
    <text evidence="2">DNA polymerase III contains a core (composed of alpha, epsilon and theta chains) that associates with a tau subunit. This core dimerizes to form the POLIII' complex. PolIII' associates with the gamma complex (composed of gamma, delta, delta', psi and chi chains) and with the beta chain to form the complete DNA polymerase III complex.</text>
</comment>
<dbReference type="InterPro" id="IPR013520">
    <property type="entry name" value="Ribonucl_H"/>
</dbReference>
<protein>
    <submittedName>
        <fullName evidence="4">DNA polymerase III subunit epsilon</fullName>
    </submittedName>
</protein>
<evidence type="ECO:0000313" key="4">
    <source>
        <dbReference type="EMBL" id="BBM87214.1"/>
    </source>
</evidence>
<keyword evidence="5" id="KW-1185">Reference proteome</keyword>
<comment type="function">
    <text evidence="1">DNA polymerase III is a complex, multichain enzyme responsible for most of the replicative synthesis in bacteria. The epsilon subunit contain the editing function and is a proofreading 3'-5' exonuclease.</text>
</comment>
<dbReference type="OrthoDB" id="9759736at2"/>
<dbReference type="KEGG" id="uam:UABAM_05617"/>
<evidence type="ECO:0000256" key="1">
    <source>
        <dbReference type="ARBA" id="ARBA00025483"/>
    </source>
</evidence>
<dbReference type="SUPFAM" id="SSF53098">
    <property type="entry name" value="Ribonuclease H-like"/>
    <property type="match status" value="1"/>
</dbReference>
<dbReference type="AlphaFoldDB" id="A0A5S9F731"/>
<dbReference type="RefSeq" id="WP_151971241.1">
    <property type="nucleotide sequence ID" value="NZ_AP019860.1"/>
</dbReference>
<dbReference type="GO" id="GO:0005829">
    <property type="term" value="C:cytosol"/>
    <property type="evidence" value="ECO:0007669"/>
    <property type="project" value="TreeGrafter"/>
</dbReference>
<dbReference type="InterPro" id="IPR012337">
    <property type="entry name" value="RNaseH-like_sf"/>
</dbReference>
<dbReference type="GO" id="GO:0008408">
    <property type="term" value="F:3'-5' exonuclease activity"/>
    <property type="evidence" value="ECO:0007669"/>
    <property type="project" value="TreeGrafter"/>
</dbReference>
<dbReference type="SMART" id="SM00479">
    <property type="entry name" value="EXOIII"/>
    <property type="match status" value="1"/>
</dbReference>
<dbReference type="FunFam" id="3.30.420.10:FF:000045">
    <property type="entry name" value="3'-5' exonuclease DinG"/>
    <property type="match status" value="1"/>
</dbReference>
<organism evidence="4 5">
    <name type="scientific">Uabimicrobium amorphum</name>
    <dbReference type="NCBI Taxonomy" id="2596890"/>
    <lineage>
        <taxon>Bacteria</taxon>
        <taxon>Pseudomonadati</taxon>
        <taxon>Planctomycetota</taxon>
        <taxon>Candidatus Uabimicrobiia</taxon>
        <taxon>Candidatus Uabimicrobiales</taxon>
        <taxon>Candidatus Uabimicrobiaceae</taxon>
        <taxon>Candidatus Uabimicrobium</taxon>
    </lineage>
</organism>
<name>A0A5S9F731_UABAM</name>
<reference evidence="4 5" key="1">
    <citation type="submission" date="2019-08" db="EMBL/GenBank/DDBJ databases">
        <title>Complete genome sequence of Candidatus Uab amorphum.</title>
        <authorList>
            <person name="Shiratori T."/>
            <person name="Suzuki S."/>
            <person name="Kakizawa Y."/>
            <person name="Ishida K."/>
        </authorList>
    </citation>
    <scope>NUCLEOTIDE SEQUENCE [LARGE SCALE GENOMIC DNA]</scope>
    <source>
        <strain evidence="4 5">SRT547</strain>
    </source>
</reference>
<dbReference type="PANTHER" id="PTHR30231">
    <property type="entry name" value="DNA POLYMERASE III SUBUNIT EPSILON"/>
    <property type="match status" value="1"/>
</dbReference>
<dbReference type="Proteomes" id="UP000326354">
    <property type="component" value="Chromosome"/>
</dbReference>
<proteinExistence type="predicted"/>
<dbReference type="CDD" id="cd06130">
    <property type="entry name" value="DNA_pol_III_epsilon_like"/>
    <property type="match status" value="1"/>
</dbReference>
<dbReference type="Gene3D" id="3.30.420.10">
    <property type="entry name" value="Ribonuclease H-like superfamily/Ribonuclease H"/>
    <property type="match status" value="1"/>
</dbReference>
<dbReference type="EMBL" id="AP019860">
    <property type="protein sequence ID" value="BBM87214.1"/>
    <property type="molecule type" value="Genomic_DNA"/>
</dbReference>